<keyword evidence="3" id="KW-1185">Reference proteome</keyword>
<sequence>MPLRVCAAALQRPAAPPPCDAHTRLCLTPAATTALRRRLAMPRGTHRARSQRLPRPRRPAPCMLMGHEHARARCRHLDWSHRPARGLALDVRRRLPPTAPRMLMARRRHRCLVPPHACSHEHALVVDTRSCCCLHAGSRGPAPAPPHTARVRRLFLNPCTVHACSIVQAHFRRPRRHLDPPYRHGPIWSDDEMLVAELPTGRTDA</sequence>
<evidence type="ECO:0000256" key="1">
    <source>
        <dbReference type="SAM" id="MobiDB-lite"/>
    </source>
</evidence>
<accession>A0AAD6UWT1</accession>
<reference evidence="2" key="1">
    <citation type="submission" date="2023-03" db="EMBL/GenBank/DDBJ databases">
        <title>Massive genome expansion in bonnet fungi (Mycena s.s.) driven by repeated elements and novel gene families across ecological guilds.</title>
        <authorList>
            <consortium name="Lawrence Berkeley National Laboratory"/>
            <person name="Harder C.B."/>
            <person name="Miyauchi S."/>
            <person name="Viragh M."/>
            <person name="Kuo A."/>
            <person name="Thoen E."/>
            <person name="Andreopoulos B."/>
            <person name="Lu D."/>
            <person name="Skrede I."/>
            <person name="Drula E."/>
            <person name="Henrissat B."/>
            <person name="Morin E."/>
            <person name="Kohler A."/>
            <person name="Barry K."/>
            <person name="LaButti K."/>
            <person name="Morin E."/>
            <person name="Salamov A."/>
            <person name="Lipzen A."/>
            <person name="Mereny Z."/>
            <person name="Hegedus B."/>
            <person name="Baldrian P."/>
            <person name="Stursova M."/>
            <person name="Weitz H."/>
            <person name="Taylor A."/>
            <person name="Grigoriev I.V."/>
            <person name="Nagy L.G."/>
            <person name="Martin F."/>
            <person name="Kauserud H."/>
        </authorList>
    </citation>
    <scope>NUCLEOTIDE SEQUENCE</scope>
    <source>
        <strain evidence="2">9144</strain>
    </source>
</reference>
<protein>
    <submittedName>
        <fullName evidence="2">Uncharacterized protein</fullName>
    </submittedName>
</protein>
<organism evidence="2 3">
    <name type="scientific">Mycena pura</name>
    <dbReference type="NCBI Taxonomy" id="153505"/>
    <lineage>
        <taxon>Eukaryota</taxon>
        <taxon>Fungi</taxon>
        <taxon>Dikarya</taxon>
        <taxon>Basidiomycota</taxon>
        <taxon>Agaricomycotina</taxon>
        <taxon>Agaricomycetes</taxon>
        <taxon>Agaricomycetidae</taxon>
        <taxon>Agaricales</taxon>
        <taxon>Marasmiineae</taxon>
        <taxon>Mycenaceae</taxon>
        <taxon>Mycena</taxon>
    </lineage>
</organism>
<proteinExistence type="predicted"/>
<dbReference type="EMBL" id="JARJCW010000105">
    <property type="protein sequence ID" value="KAJ7193755.1"/>
    <property type="molecule type" value="Genomic_DNA"/>
</dbReference>
<feature type="compositionally biased region" description="Basic residues" evidence="1">
    <location>
        <begin position="41"/>
        <end position="58"/>
    </location>
</feature>
<evidence type="ECO:0000313" key="3">
    <source>
        <dbReference type="Proteomes" id="UP001219525"/>
    </source>
</evidence>
<name>A0AAD6UWT1_9AGAR</name>
<gene>
    <name evidence="2" type="ORF">GGX14DRAFT_577024</name>
</gene>
<evidence type="ECO:0000313" key="2">
    <source>
        <dbReference type="EMBL" id="KAJ7193755.1"/>
    </source>
</evidence>
<dbReference type="Proteomes" id="UP001219525">
    <property type="component" value="Unassembled WGS sequence"/>
</dbReference>
<comment type="caution">
    <text evidence="2">The sequence shown here is derived from an EMBL/GenBank/DDBJ whole genome shotgun (WGS) entry which is preliminary data.</text>
</comment>
<feature type="region of interest" description="Disordered" evidence="1">
    <location>
        <begin position="41"/>
        <end position="60"/>
    </location>
</feature>
<dbReference type="AlphaFoldDB" id="A0AAD6UWT1"/>